<dbReference type="EMBL" id="PDUG01000002">
    <property type="protein sequence ID" value="PIC43890.1"/>
    <property type="molecule type" value="Genomic_DNA"/>
</dbReference>
<protein>
    <submittedName>
        <fullName evidence="2">Uncharacterized protein</fullName>
    </submittedName>
</protein>
<reference evidence="3" key="1">
    <citation type="submission" date="2017-10" db="EMBL/GenBank/DDBJ databases">
        <title>Rapid genome shrinkage in a self-fertile nematode reveals novel sperm competition proteins.</title>
        <authorList>
            <person name="Yin D."/>
            <person name="Schwarz E.M."/>
            <person name="Thomas C.G."/>
            <person name="Felde R.L."/>
            <person name="Korf I.F."/>
            <person name="Cutter A.D."/>
            <person name="Schartner C.M."/>
            <person name="Ralston E.J."/>
            <person name="Meyer B.J."/>
            <person name="Haag E.S."/>
        </authorList>
    </citation>
    <scope>NUCLEOTIDE SEQUENCE [LARGE SCALE GENOMIC DNA]</scope>
    <source>
        <strain evidence="3">JU1422</strain>
    </source>
</reference>
<evidence type="ECO:0000313" key="2">
    <source>
        <dbReference type="EMBL" id="PIC43890.1"/>
    </source>
</evidence>
<evidence type="ECO:0000256" key="1">
    <source>
        <dbReference type="SAM" id="MobiDB-lite"/>
    </source>
</evidence>
<dbReference type="AlphaFoldDB" id="A0A2G5UWM7"/>
<feature type="compositionally biased region" description="Low complexity" evidence="1">
    <location>
        <begin position="21"/>
        <end position="69"/>
    </location>
</feature>
<accession>A0A2G5UWM7</accession>
<feature type="region of interest" description="Disordered" evidence="1">
    <location>
        <begin position="1"/>
        <end position="69"/>
    </location>
</feature>
<keyword evidence="3" id="KW-1185">Reference proteome</keyword>
<comment type="caution">
    <text evidence="2">The sequence shown here is derived from an EMBL/GenBank/DDBJ whole genome shotgun (WGS) entry which is preliminary data.</text>
</comment>
<sequence length="96" mass="11182">MNFANEVGRNPPMHNTDIFQHHQNNHQQQNQNMLGNIQPFPQNQNQSNHSNNQGINQYDQDNQSINQPNQNINKRLLFLKTLLNHRLLEPGGCTPF</sequence>
<dbReference type="Proteomes" id="UP000230233">
    <property type="component" value="Chromosome II"/>
</dbReference>
<name>A0A2G5UWM7_9PELO</name>
<organism evidence="2 3">
    <name type="scientific">Caenorhabditis nigoni</name>
    <dbReference type="NCBI Taxonomy" id="1611254"/>
    <lineage>
        <taxon>Eukaryota</taxon>
        <taxon>Metazoa</taxon>
        <taxon>Ecdysozoa</taxon>
        <taxon>Nematoda</taxon>
        <taxon>Chromadorea</taxon>
        <taxon>Rhabditida</taxon>
        <taxon>Rhabditina</taxon>
        <taxon>Rhabditomorpha</taxon>
        <taxon>Rhabditoidea</taxon>
        <taxon>Rhabditidae</taxon>
        <taxon>Peloderinae</taxon>
        <taxon>Caenorhabditis</taxon>
    </lineage>
</organism>
<gene>
    <name evidence="2" type="primary">Cnig_chr_II.g4455</name>
    <name evidence="2" type="ORF">B9Z55_004455</name>
</gene>
<proteinExistence type="predicted"/>
<evidence type="ECO:0000313" key="3">
    <source>
        <dbReference type="Proteomes" id="UP000230233"/>
    </source>
</evidence>